<accession>A0A443KCL0</accession>
<evidence type="ECO:0000313" key="2">
    <source>
        <dbReference type="Proteomes" id="UP000284451"/>
    </source>
</evidence>
<protein>
    <submittedName>
        <fullName evidence="1">Uncharacterized protein</fullName>
    </submittedName>
</protein>
<reference evidence="1 2" key="1">
    <citation type="submission" date="2019-01" db="EMBL/GenBank/DDBJ databases">
        <title>Sinorhodobacter populi sp. nov. isolated from the symptomatic bark tissue of Populus euramericana canker.</title>
        <authorList>
            <person name="Xu G."/>
        </authorList>
    </citation>
    <scope>NUCLEOTIDE SEQUENCE [LARGE SCALE GENOMIC DNA]</scope>
    <source>
        <strain evidence="1 2">07D10-4-3</strain>
    </source>
</reference>
<reference evidence="1 2" key="2">
    <citation type="submission" date="2019-01" db="EMBL/GenBank/DDBJ databases">
        <authorList>
            <person name="Li Y."/>
        </authorList>
    </citation>
    <scope>NUCLEOTIDE SEQUENCE [LARGE SCALE GENOMIC DNA]</scope>
    <source>
        <strain evidence="1 2">07D10-4-3</strain>
    </source>
</reference>
<comment type="caution">
    <text evidence="1">The sequence shown here is derived from an EMBL/GenBank/DDBJ whole genome shotgun (WGS) entry which is preliminary data.</text>
</comment>
<dbReference type="EMBL" id="SAUY01000015">
    <property type="protein sequence ID" value="RWR30528.1"/>
    <property type="molecule type" value="Genomic_DNA"/>
</dbReference>
<proteinExistence type="predicted"/>
<sequence>MEDLSLTSLLKAKTEITDTMIEAGAQALRERQQAGRITREWGQLPNSDKRKWREHAEAVLRAALGKPN</sequence>
<evidence type="ECO:0000313" key="1">
    <source>
        <dbReference type="EMBL" id="RWR30528.1"/>
    </source>
</evidence>
<dbReference type="Proteomes" id="UP000284451">
    <property type="component" value="Unassembled WGS sequence"/>
</dbReference>
<name>A0A443KCL0_9RHOB</name>
<organism evidence="1 2">
    <name type="scientific">Paenirhodobacter populi</name>
    <dbReference type="NCBI Taxonomy" id="2306993"/>
    <lineage>
        <taxon>Bacteria</taxon>
        <taxon>Pseudomonadati</taxon>
        <taxon>Pseudomonadota</taxon>
        <taxon>Alphaproteobacteria</taxon>
        <taxon>Rhodobacterales</taxon>
        <taxon>Rhodobacter group</taxon>
        <taxon>Paenirhodobacter</taxon>
    </lineage>
</organism>
<dbReference type="RefSeq" id="WP_128232734.1">
    <property type="nucleotide sequence ID" value="NZ_SAUY01000015.1"/>
</dbReference>
<gene>
    <name evidence="1" type="ORF">D2T29_12720</name>
</gene>
<dbReference type="AlphaFoldDB" id="A0A443KCL0"/>